<keyword evidence="4" id="KW-0597">Phosphoprotein</keyword>
<dbReference type="OrthoDB" id="2116389at2759"/>
<dbReference type="InterPro" id="IPR001248">
    <property type="entry name" value="Pur-cyt_permease"/>
</dbReference>
<feature type="transmembrane region" description="Helical" evidence="10">
    <location>
        <begin position="180"/>
        <end position="199"/>
    </location>
</feature>
<keyword evidence="3 8" id="KW-0813">Transport</keyword>
<dbReference type="EMBL" id="KV425613">
    <property type="protein sequence ID" value="KZT20937.1"/>
    <property type="molecule type" value="Genomic_DNA"/>
</dbReference>
<reference evidence="11 12" key="1">
    <citation type="journal article" date="2016" name="Mol. Biol. Evol.">
        <title>Comparative Genomics of Early-Diverging Mushroom-Forming Fungi Provides Insights into the Origins of Lignocellulose Decay Capabilities.</title>
        <authorList>
            <person name="Nagy L.G."/>
            <person name="Riley R."/>
            <person name="Tritt A."/>
            <person name="Adam C."/>
            <person name="Daum C."/>
            <person name="Floudas D."/>
            <person name="Sun H."/>
            <person name="Yadav J.S."/>
            <person name="Pangilinan J."/>
            <person name="Larsson K.H."/>
            <person name="Matsuura K."/>
            <person name="Barry K."/>
            <person name="Labutti K."/>
            <person name="Kuo R."/>
            <person name="Ohm R.A."/>
            <person name="Bhattacharya S.S."/>
            <person name="Shirouzu T."/>
            <person name="Yoshinaga Y."/>
            <person name="Martin F.M."/>
            <person name="Grigoriev I.V."/>
            <person name="Hibbett D.S."/>
        </authorList>
    </citation>
    <scope>NUCLEOTIDE SEQUENCE [LARGE SCALE GENOMIC DNA]</scope>
    <source>
        <strain evidence="11 12">HHB14362 ss-1</strain>
    </source>
</reference>
<feature type="transmembrane region" description="Helical" evidence="10">
    <location>
        <begin position="282"/>
        <end position="305"/>
    </location>
</feature>
<feature type="transmembrane region" description="Helical" evidence="10">
    <location>
        <begin position="144"/>
        <end position="168"/>
    </location>
</feature>
<dbReference type="PANTHER" id="PTHR31806">
    <property type="entry name" value="PURINE-CYTOSINE PERMEASE FCY2-RELATED"/>
    <property type="match status" value="1"/>
</dbReference>
<evidence type="ECO:0000256" key="4">
    <source>
        <dbReference type="ARBA" id="ARBA00022553"/>
    </source>
</evidence>
<evidence type="ECO:0000256" key="5">
    <source>
        <dbReference type="ARBA" id="ARBA00022692"/>
    </source>
</evidence>
<dbReference type="PANTHER" id="PTHR31806:SF5">
    <property type="entry name" value="PURINE-CYTOSINE PERMEASE FCY21"/>
    <property type="match status" value="1"/>
</dbReference>
<feature type="transmembrane region" description="Helical" evidence="10">
    <location>
        <begin position="211"/>
        <end position="231"/>
    </location>
</feature>
<name>A0A165PET2_9AGAM</name>
<feature type="transmembrane region" description="Helical" evidence="10">
    <location>
        <begin position="75"/>
        <end position="101"/>
    </location>
</feature>
<feature type="transmembrane region" description="Helical" evidence="10">
    <location>
        <begin position="107"/>
        <end position="123"/>
    </location>
</feature>
<comment type="subcellular location">
    <subcellularLocation>
        <location evidence="1">Membrane</location>
        <topology evidence="1">Multi-pass membrane protein</topology>
    </subcellularLocation>
</comment>
<keyword evidence="5 10" id="KW-0812">Transmembrane</keyword>
<dbReference type="InParanoid" id="A0A165PET2"/>
<keyword evidence="7 8" id="KW-0472">Membrane</keyword>
<dbReference type="STRING" id="1314782.A0A165PET2"/>
<evidence type="ECO:0000256" key="7">
    <source>
        <dbReference type="ARBA" id="ARBA00023136"/>
    </source>
</evidence>
<feature type="transmembrane region" description="Helical" evidence="10">
    <location>
        <begin position="371"/>
        <end position="390"/>
    </location>
</feature>
<dbReference type="AlphaFoldDB" id="A0A165PET2"/>
<feature type="transmembrane region" description="Helical" evidence="10">
    <location>
        <begin position="243"/>
        <end position="262"/>
    </location>
</feature>
<evidence type="ECO:0000256" key="6">
    <source>
        <dbReference type="ARBA" id="ARBA00022989"/>
    </source>
</evidence>
<evidence type="ECO:0000256" key="3">
    <source>
        <dbReference type="ARBA" id="ARBA00022448"/>
    </source>
</evidence>
<accession>A0A165PET2</accession>
<evidence type="ECO:0000256" key="2">
    <source>
        <dbReference type="ARBA" id="ARBA00008974"/>
    </source>
</evidence>
<dbReference type="GO" id="GO:0015851">
    <property type="term" value="P:nucleobase transport"/>
    <property type="evidence" value="ECO:0007669"/>
    <property type="project" value="UniProtKB-ARBA"/>
</dbReference>
<dbReference type="GO" id="GO:0005886">
    <property type="term" value="C:plasma membrane"/>
    <property type="evidence" value="ECO:0007669"/>
    <property type="project" value="TreeGrafter"/>
</dbReference>
<dbReference type="PIRSF" id="PIRSF002744">
    <property type="entry name" value="Pur-cyt_permease"/>
    <property type="match status" value="1"/>
</dbReference>
<evidence type="ECO:0000256" key="1">
    <source>
        <dbReference type="ARBA" id="ARBA00004141"/>
    </source>
</evidence>
<gene>
    <name evidence="11" type="ORF">NEOLEDRAFT_1158426</name>
</gene>
<dbReference type="Gene3D" id="1.10.4160.10">
    <property type="entry name" value="Hydantoin permease"/>
    <property type="match status" value="1"/>
</dbReference>
<evidence type="ECO:0000313" key="11">
    <source>
        <dbReference type="EMBL" id="KZT20937.1"/>
    </source>
</evidence>
<feature type="region of interest" description="Disordered" evidence="9">
    <location>
        <begin position="1"/>
        <end position="23"/>
    </location>
</feature>
<dbReference type="Proteomes" id="UP000076761">
    <property type="component" value="Unassembled WGS sequence"/>
</dbReference>
<evidence type="ECO:0000256" key="9">
    <source>
        <dbReference type="SAM" id="MobiDB-lite"/>
    </source>
</evidence>
<dbReference type="Pfam" id="PF02133">
    <property type="entry name" value="Transp_cyt_pur"/>
    <property type="match status" value="1"/>
</dbReference>
<feature type="transmembrane region" description="Helical" evidence="10">
    <location>
        <begin position="445"/>
        <end position="468"/>
    </location>
</feature>
<feature type="transmembrane region" description="Helical" evidence="10">
    <location>
        <begin position="480"/>
        <end position="499"/>
    </location>
</feature>
<evidence type="ECO:0000256" key="10">
    <source>
        <dbReference type="SAM" id="Phobius"/>
    </source>
</evidence>
<sequence length="506" mass="54969">MSEPSCKDGTKQDYEHNIPDVEKDTQSVIETSEEDGGSQYLSVWSRKLLRFSVEARGIRPVPLEERTDTQFSKIFFIWLSTNFNILSFSAGTLGPVVYGLSLRDSCLVILFFNLLCAALPAYLTTWGPKLGLRQMCQARYSFGYYGVILPCILNLVGMTGFCILNAILGGQTISAVSNGHVSWTVGIVVITIISLLISFCGYKVLNWYERLCWIPVLIVFVIALGVGGHHLSNPPPAQPATAVSILSFASTIAGFVITYSPLSSDFTIYMNSKVPSWKIFSWSYAGFLIPIVTIQCFGAAAAIAAPFTPSWSAGYADGNVGGLLQAMLGPTHGFGRFLTVLLSLSVTANMATTMYSFCLNAQVCVPALVALPRYVFSLVATAIIIPLAIVGSHRFYATLSDFLGIIGYWASAFGAVILLEHFVFRHNSPLSYDIQHWNAPRKLPLGAAALAASVMSFGLVIPCMDQVWFVGPIAKTSGDVGFEVAFAVTGVLYVPFRAVERRLWGA</sequence>
<evidence type="ECO:0000256" key="8">
    <source>
        <dbReference type="PIRNR" id="PIRNR002744"/>
    </source>
</evidence>
<evidence type="ECO:0000313" key="12">
    <source>
        <dbReference type="Proteomes" id="UP000076761"/>
    </source>
</evidence>
<protein>
    <submittedName>
        <fullName evidence="11">NCS cytosine-purine permease</fullName>
    </submittedName>
</protein>
<keyword evidence="6 10" id="KW-1133">Transmembrane helix</keyword>
<keyword evidence="12" id="KW-1185">Reference proteome</keyword>
<dbReference type="FunFam" id="1.10.4160.10:FF:000002">
    <property type="entry name" value="Purine-cytosine permease fcyB"/>
    <property type="match status" value="1"/>
</dbReference>
<organism evidence="11 12">
    <name type="scientific">Neolentinus lepideus HHB14362 ss-1</name>
    <dbReference type="NCBI Taxonomy" id="1314782"/>
    <lineage>
        <taxon>Eukaryota</taxon>
        <taxon>Fungi</taxon>
        <taxon>Dikarya</taxon>
        <taxon>Basidiomycota</taxon>
        <taxon>Agaricomycotina</taxon>
        <taxon>Agaricomycetes</taxon>
        <taxon>Gloeophyllales</taxon>
        <taxon>Gloeophyllaceae</taxon>
        <taxon>Neolentinus</taxon>
    </lineage>
</organism>
<feature type="transmembrane region" description="Helical" evidence="10">
    <location>
        <begin position="337"/>
        <end position="359"/>
    </location>
</feature>
<dbReference type="InterPro" id="IPR026030">
    <property type="entry name" value="Pur-cyt_permease_Fcy2/21/22"/>
</dbReference>
<dbReference type="GO" id="GO:0022857">
    <property type="term" value="F:transmembrane transporter activity"/>
    <property type="evidence" value="ECO:0007669"/>
    <property type="project" value="InterPro"/>
</dbReference>
<feature type="transmembrane region" description="Helical" evidence="10">
    <location>
        <begin position="402"/>
        <end position="424"/>
    </location>
</feature>
<comment type="similarity">
    <text evidence="2 8">Belongs to the purine-cytosine permease (2.A.39) family.</text>
</comment>
<proteinExistence type="inferred from homology"/>